<evidence type="ECO:0000313" key="2">
    <source>
        <dbReference type="Proteomes" id="UP000245829"/>
    </source>
</evidence>
<comment type="caution">
    <text evidence="1">The sequence shown here is derived from an EMBL/GenBank/DDBJ whole genome shotgun (WGS) entry which is preliminary data.</text>
</comment>
<dbReference type="OrthoDB" id="382440at2157"/>
<sequence>MKTRYKIILVAVCAYFGVFFGPVITSNVYCDFVSQEMCTSRITGVVLPPLNLIMPSLPKDNCVVDNDGVMEPCYNDAGLLEWPFPPRMEVHTERECNKICADVEKLPPCTSDRTACFNQDAHLCDPSGWECGDNEGIFEEIIEYNSDATSYDLQMMFDEKESAVEYFVVNGNTDHVEIDIPTDLIDGVFMIHVNGENIDDKRVSIDGNKVIVNYGQNIESVKLFGSYDLGG</sequence>
<name>A0A2S2KR55_9ARCH</name>
<keyword evidence="2" id="KW-1185">Reference proteome</keyword>
<evidence type="ECO:0000313" key="1">
    <source>
        <dbReference type="EMBL" id="GBH34047.1"/>
    </source>
</evidence>
<dbReference type="GeneID" id="76208834"/>
<dbReference type="AlphaFoldDB" id="A0A2S2KR55"/>
<protein>
    <submittedName>
        <fullName evidence="1">Uncharacterized protein</fullName>
    </submittedName>
</protein>
<dbReference type="Proteomes" id="UP000245829">
    <property type="component" value="Unassembled WGS sequence"/>
</dbReference>
<gene>
    <name evidence="1" type="ORF">NZNM25_08380</name>
</gene>
<reference evidence="1 2" key="1">
    <citation type="submission" date="2018-05" db="EMBL/GenBank/DDBJ databases">
        <title>genome sequencing of Nitrosopumilus sp. NM25.</title>
        <authorList>
            <person name="Mori K."/>
            <person name="Nakagawa T."/>
        </authorList>
    </citation>
    <scope>NUCLEOTIDE SEQUENCE [LARGE SCALE GENOMIC DNA]</scope>
    <source>
        <strain evidence="1 2">NM25</strain>
    </source>
</reference>
<dbReference type="EMBL" id="BGKI01000004">
    <property type="protein sequence ID" value="GBH34047.1"/>
    <property type="molecule type" value="Genomic_DNA"/>
</dbReference>
<accession>A0A2S2KR55</accession>
<proteinExistence type="predicted"/>
<dbReference type="RefSeq" id="WP_109876684.1">
    <property type="nucleotide sequence ID" value="NZ_AP026695.1"/>
</dbReference>
<organism evidence="1 2">
    <name type="scientific">Nitrosopumilus zosterae</name>
    <dbReference type="NCBI Taxonomy" id="718286"/>
    <lineage>
        <taxon>Archaea</taxon>
        <taxon>Nitrososphaerota</taxon>
        <taxon>Nitrososphaeria</taxon>
        <taxon>Nitrosopumilales</taxon>
        <taxon>Nitrosopumilaceae</taxon>
        <taxon>Nitrosopumilus</taxon>
    </lineage>
</organism>